<accession>A0ABR0AI23</accession>
<protein>
    <recommendedName>
        <fullName evidence="4">HIT-type domain-containing protein</fullName>
    </recommendedName>
</protein>
<organism evidence="2 3">
    <name type="scientific">Daphnia magna</name>
    <dbReference type="NCBI Taxonomy" id="35525"/>
    <lineage>
        <taxon>Eukaryota</taxon>
        <taxon>Metazoa</taxon>
        <taxon>Ecdysozoa</taxon>
        <taxon>Arthropoda</taxon>
        <taxon>Crustacea</taxon>
        <taxon>Branchiopoda</taxon>
        <taxon>Diplostraca</taxon>
        <taxon>Cladocera</taxon>
        <taxon>Anomopoda</taxon>
        <taxon>Daphniidae</taxon>
        <taxon>Daphnia</taxon>
    </lineage>
</organism>
<keyword evidence="3" id="KW-1185">Reference proteome</keyword>
<dbReference type="Proteomes" id="UP001234178">
    <property type="component" value="Unassembled WGS sequence"/>
</dbReference>
<sequence length="207" mass="22822">MVLVTKMSQGESGAISLAGSDTQPKQTCGYCCKKYKGKKDSKFCSKLCFHGHQKMTKNKKAQIINSLGQGAIAAGGNPETFATPTEENHAKRPLSADSSPKEDQIEPKEIRYEDLSRIMEDKDLTFLDSLNNRETPSCNRERIIHLEANLVDVKLAYADAMTDQFVRQRSSPPVFSLNEDLHHAGNPSYAQATKVQQAPVLLASFGC</sequence>
<gene>
    <name evidence="2" type="ORF">OUZ56_010122</name>
</gene>
<comment type="caution">
    <text evidence="2">The sequence shown here is derived from an EMBL/GenBank/DDBJ whole genome shotgun (WGS) entry which is preliminary data.</text>
</comment>
<evidence type="ECO:0000313" key="3">
    <source>
        <dbReference type="Proteomes" id="UP001234178"/>
    </source>
</evidence>
<feature type="region of interest" description="Disordered" evidence="1">
    <location>
        <begin position="74"/>
        <end position="107"/>
    </location>
</feature>
<reference evidence="2 3" key="1">
    <citation type="journal article" date="2023" name="Nucleic Acids Res.">
        <title>The hologenome of Daphnia magna reveals possible DNA methylation and microbiome-mediated evolution of the host genome.</title>
        <authorList>
            <person name="Chaturvedi A."/>
            <person name="Li X."/>
            <person name="Dhandapani V."/>
            <person name="Marshall H."/>
            <person name="Kissane S."/>
            <person name="Cuenca-Cambronero M."/>
            <person name="Asole G."/>
            <person name="Calvet F."/>
            <person name="Ruiz-Romero M."/>
            <person name="Marangio P."/>
            <person name="Guigo R."/>
            <person name="Rago D."/>
            <person name="Mirbahai L."/>
            <person name="Eastwood N."/>
            <person name="Colbourne J.K."/>
            <person name="Zhou J."/>
            <person name="Mallon E."/>
            <person name="Orsini L."/>
        </authorList>
    </citation>
    <scope>NUCLEOTIDE SEQUENCE [LARGE SCALE GENOMIC DNA]</scope>
    <source>
        <strain evidence="2">LRV0_1</strain>
    </source>
</reference>
<dbReference type="EMBL" id="JAOYFB010000037">
    <property type="protein sequence ID" value="KAK4024700.1"/>
    <property type="molecule type" value="Genomic_DNA"/>
</dbReference>
<evidence type="ECO:0000256" key="1">
    <source>
        <dbReference type="SAM" id="MobiDB-lite"/>
    </source>
</evidence>
<evidence type="ECO:0008006" key="4">
    <source>
        <dbReference type="Google" id="ProtNLM"/>
    </source>
</evidence>
<name>A0ABR0AI23_9CRUS</name>
<proteinExistence type="predicted"/>
<evidence type="ECO:0000313" key="2">
    <source>
        <dbReference type="EMBL" id="KAK4024700.1"/>
    </source>
</evidence>